<reference evidence="3" key="1">
    <citation type="journal article" date="2019" name="Int. J. Syst. Evol. Microbiol.">
        <title>The Global Catalogue of Microorganisms (GCM) 10K type strain sequencing project: providing services to taxonomists for standard genome sequencing and annotation.</title>
        <authorList>
            <consortium name="The Broad Institute Genomics Platform"/>
            <consortium name="The Broad Institute Genome Sequencing Center for Infectious Disease"/>
            <person name="Wu L."/>
            <person name="Ma J."/>
        </authorList>
    </citation>
    <scope>NUCLEOTIDE SEQUENCE [LARGE SCALE GENOMIC DNA]</scope>
    <source>
        <strain evidence="3">JCM 9371</strain>
    </source>
</reference>
<dbReference type="RefSeq" id="WP_131756845.1">
    <property type="nucleotide sequence ID" value="NZ_CAACUY010000022.1"/>
</dbReference>
<proteinExistence type="predicted"/>
<dbReference type="Proteomes" id="UP001597063">
    <property type="component" value="Unassembled WGS sequence"/>
</dbReference>
<keyword evidence="3" id="KW-1185">Reference proteome</keyword>
<gene>
    <name evidence="2" type="ORF">ACFQZM_24230</name>
</gene>
<dbReference type="PROSITE" id="PS51725">
    <property type="entry name" value="ABM"/>
    <property type="match status" value="1"/>
</dbReference>
<keyword evidence="2" id="KW-0503">Monooxygenase</keyword>
<accession>A0ABW2XMU2</accession>
<dbReference type="InterPro" id="IPR007138">
    <property type="entry name" value="ABM_dom"/>
</dbReference>
<dbReference type="InterPro" id="IPR011008">
    <property type="entry name" value="Dimeric_a/b-barrel"/>
</dbReference>
<keyword evidence="2" id="KW-0560">Oxidoreductase</keyword>
<dbReference type="EC" id="1.14.-.-" evidence="2"/>
<dbReference type="GO" id="GO:0004497">
    <property type="term" value="F:monooxygenase activity"/>
    <property type="evidence" value="ECO:0007669"/>
    <property type="project" value="UniProtKB-KW"/>
</dbReference>
<dbReference type="Pfam" id="PF03992">
    <property type="entry name" value="ABM"/>
    <property type="match status" value="1"/>
</dbReference>
<evidence type="ECO:0000313" key="2">
    <source>
        <dbReference type="EMBL" id="MFD0687624.1"/>
    </source>
</evidence>
<feature type="domain" description="ABM" evidence="1">
    <location>
        <begin position="2"/>
        <end position="91"/>
    </location>
</feature>
<evidence type="ECO:0000259" key="1">
    <source>
        <dbReference type="PROSITE" id="PS51725"/>
    </source>
</evidence>
<comment type="caution">
    <text evidence="2">The sequence shown here is derived from an EMBL/GenBank/DDBJ whole genome shotgun (WGS) entry which is preliminary data.</text>
</comment>
<sequence>MIVEHAELAVAAGREAEFASAFDEAAKVIAQADGFRWVRLLRCVERPGAHLLLVGWESVEAHTEGFRGSELFARWRALVGPFFAAAPVVEHYTPLGAAVPSL</sequence>
<dbReference type="SUPFAM" id="SSF54909">
    <property type="entry name" value="Dimeric alpha+beta barrel"/>
    <property type="match status" value="1"/>
</dbReference>
<evidence type="ECO:0000313" key="3">
    <source>
        <dbReference type="Proteomes" id="UP001597063"/>
    </source>
</evidence>
<name>A0ABW2XMU2_9ACTN</name>
<dbReference type="Gene3D" id="3.30.70.100">
    <property type="match status" value="1"/>
</dbReference>
<protein>
    <submittedName>
        <fullName evidence="2">Antibiotic biosynthesis monooxygenase family protein</fullName>
        <ecNumber evidence="2">1.14.-.-</ecNumber>
    </submittedName>
</protein>
<dbReference type="EMBL" id="JBHTGP010000013">
    <property type="protein sequence ID" value="MFD0687624.1"/>
    <property type="molecule type" value="Genomic_DNA"/>
</dbReference>
<organism evidence="2 3">
    <name type="scientific">Actinomadura fibrosa</name>
    <dbReference type="NCBI Taxonomy" id="111802"/>
    <lineage>
        <taxon>Bacteria</taxon>
        <taxon>Bacillati</taxon>
        <taxon>Actinomycetota</taxon>
        <taxon>Actinomycetes</taxon>
        <taxon>Streptosporangiales</taxon>
        <taxon>Thermomonosporaceae</taxon>
        <taxon>Actinomadura</taxon>
    </lineage>
</organism>